<organism evidence="2 3">
    <name type="scientific">Erythroxylum novogranatense</name>
    <dbReference type="NCBI Taxonomy" id="1862640"/>
    <lineage>
        <taxon>Eukaryota</taxon>
        <taxon>Viridiplantae</taxon>
        <taxon>Streptophyta</taxon>
        <taxon>Embryophyta</taxon>
        <taxon>Tracheophyta</taxon>
        <taxon>Spermatophyta</taxon>
        <taxon>Magnoliopsida</taxon>
        <taxon>eudicotyledons</taxon>
        <taxon>Gunneridae</taxon>
        <taxon>Pentapetalae</taxon>
        <taxon>rosids</taxon>
        <taxon>fabids</taxon>
        <taxon>Malpighiales</taxon>
        <taxon>Erythroxylaceae</taxon>
        <taxon>Erythroxylum</taxon>
    </lineage>
</organism>
<name>A0AAV8TSK1_9ROSI</name>
<feature type="compositionally biased region" description="Basic and acidic residues" evidence="1">
    <location>
        <begin position="19"/>
        <end position="30"/>
    </location>
</feature>
<sequence>MEREGNKRGREQEEEEKDWAEKAPKKQDLSDHGISNIKIEDINHDVLSSYELPHADLGFGVFDFPWLKEGMISKSEDLHLEDTFSSFLQDTYTNVATELSGQYCFCESPSTLMASTDFAVDKFEENVWSLEMEGMSSVLNQQPLQQEGV</sequence>
<comment type="caution">
    <text evidence="2">The sequence shown here is derived from an EMBL/GenBank/DDBJ whole genome shotgun (WGS) entry which is preliminary data.</text>
</comment>
<evidence type="ECO:0000256" key="1">
    <source>
        <dbReference type="SAM" id="MobiDB-lite"/>
    </source>
</evidence>
<keyword evidence="3" id="KW-1185">Reference proteome</keyword>
<gene>
    <name evidence="2" type="ORF">K2173_009028</name>
</gene>
<evidence type="ECO:0000313" key="2">
    <source>
        <dbReference type="EMBL" id="KAJ8769946.1"/>
    </source>
</evidence>
<evidence type="ECO:0000313" key="3">
    <source>
        <dbReference type="Proteomes" id="UP001159364"/>
    </source>
</evidence>
<proteinExistence type="predicted"/>
<dbReference type="EMBL" id="JAIWQS010000003">
    <property type="protein sequence ID" value="KAJ8769946.1"/>
    <property type="molecule type" value="Genomic_DNA"/>
</dbReference>
<reference evidence="2 3" key="1">
    <citation type="submission" date="2021-09" db="EMBL/GenBank/DDBJ databases">
        <title>Genomic insights and catalytic innovation underlie evolution of tropane alkaloids biosynthesis.</title>
        <authorList>
            <person name="Wang Y.-J."/>
            <person name="Tian T."/>
            <person name="Huang J.-P."/>
            <person name="Huang S.-X."/>
        </authorList>
    </citation>
    <scope>NUCLEOTIDE SEQUENCE [LARGE SCALE GENOMIC DNA]</scope>
    <source>
        <strain evidence="2">KIB-2018</strain>
        <tissue evidence="2">Leaf</tissue>
    </source>
</reference>
<feature type="compositionally biased region" description="Basic and acidic residues" evidence="1">
    <location>
        <begin position="1"/>
        <end position="11"/>
    </location>
</feature>
<dbReference type="AlphaFoldDB" id="A0AAV8TSK1"/>
<accession>A0AAV8TSK1</accession>
<protein>
    <submittedName>
        <fullName evidence="2">Uncharacterized protein</fullName>
    </submittedName>
</protein>
<feature type="region of interest" description="Disordered" evidence="1">
    <location>
        <begin position="1"/>
        <end position="30"/>
    </location>
</feature>
<dbReference type="Proteomes" id="UP001159364">
    <property type="component" value="Linkage Group LG03"/>
</dbReference>